<dbReference type="SUPFAM" id="SSF54637">
    <property type="entry name" value="Thioesterase/thiol ester dehydrase-isomerase"/>
    <property type="match status" value="1"/>
</dbReference>
<dbReference type="RefSeq" id="WP_246904021.1">
    <property type="nucleotide sequence ID" value="NZ_JALJRB010000005.1"/>
</dbReference>
<organism evidence="1 2">
    <name type="scientific">Desulfatitalea alkaliphila</name>
    <dbReference type="NCBI Taxonomy" id="2929485"/>
    <lineage>
        <taxon>Bacteria</taxon>
        <taxon>Pseudomonadati</taxon>
        <taxon>Thermodesulfobacteriota</taxon>
        <taxon>Desulfobacteria</taxon>
        <taxon>Desulfobacterales</taxon>
        <taxon>Desulfosarcinaceae</taxon>
        <taxon>Desulfatitalea</taxon>
    </lineage>
</organism>
<dbReference type="InterPro" id="IPR016776">
    <property type="entry name" value="ApeP-like_dehydratase"/>
</dbReference>
<keyword evidence="2" id="KW-1185">Reference proteome</keyword>
<evidence type="ECO:0008006" key="3">
    <source>
        <dbReference type="Google" id="ProtNLM"/>
    </source>
</evidence>
<gene>
    <name evidence="1" type="ORF">MRX98_06290</name>
</gene>
<comment type="caution">
    <text evidence="1">The sequence shown here is derived from an EMBL/GenBank/DDBJ whole genome shotgun (WGS) entry which is preliminary data.</text>
</comment>
<dbReference type="AlphaFoldDB" id="A0AA41R1Y2"/>
<dbReference type="Gene3D" id="3.10.129.10">
    <property type="entry name" value="Hotdog Thioesterase"/>
    <property type="match status" value="1"/>
</dbReference>
<dbReference type="Pfam" id="PF22817">
    <property type="entry name" value="ApeP-like"/>
    <property type="match status" value="1"/>
</dbReference>
<dbReference type="InterPro" id="IPR029069">
    <property type="entry name" value="HotDog_dom_sf"/>
</dbReference>
<dbReference type="EMBL" id="JALJRB010000005">
    <property type="protein sequence ID" value="MCJ8500178.1"/>
    <property type="molecule type" value="Genomic_DNA"/>
</dbReference>
<sequence>MPDDVACDIGRLLPHGEGMRMIEQVVAVDGHHALVRATTRPHWPMVAGREVSALVLVEVAAQAAGIFIGWHAQAQPAAGKSGAKGWLVGVKRARFARASIPLGATLTIRAEARLAMDLYTEIAAAVTMADGTPLAEVHLQVLQAEQSPFSGITAL</sequence>
<reference evidence="1" key="1">
    <citation type="submission" date="2022-04" db="EMBL/GenBank/DDBJ databases">
        <title>Desulfatitalea alkaliphila sp. nov., a novel anaerobic sulfate-reducing bacterium isolated from terrestrial mud volcano, Taman Peninsula, Russia.</title>
        <authorList>
            <person name="Khomyakova M.A."/>
            <person name="Merkel A.Y."/>
            <person name="Slobodkin A.I."/>
        </authorList>
    </citation>
    <scope>NUCLEOTIDE SEQUENCE</scope>
    <source>
        <strain evidence="1">M08but</strain>
    </source>
</reference>
<name>A0AA41R1Y2_9BACT</name>
<accession>A0AA41R1Y2</accession>
<proteinExistence type="predicted"/>
<evidence type="ECO:0000313" key="1">
    <source>
        <dbReference type="EMBL" id="MCJ8500178.1"/>
    </source>
</evidence>
<protein>
    <recommendedName>
        <fullName evidence="3">3-hydroxylacyl-ACP dehydratase</fullName>
    </recommendedName>
</protein>
<dbReference type="Proteomes" id="UP001165427">
    <property type="component" value="Unassembled WGS sequence"/>
</dbReference>
<evidence type="ECO:0000313" key="2">
    <source>
        <dbReference type="Proteomes" id="UP001165427"/>
    </source>
</evidence>